<sequence>MMMGPYKPQKHQHGDPKNTASPGHHHYTPRAAQRSMRTAAQASDPTTMILQVRMPLGLVLQVIVMSPCIIYHNIVFPVKGDVINVNNINIIIYLFIYRALLIIWCCIINEGFTYITLKEIYHLFSCIVSQTYLENMMQKPILFNP</sequence>
<evidence type="ECO:0000256" key="2">
    <source>
        <dbReference type="SAM" id="Phobius"/>
    </source>
</evidence>
<keyword evidence="2" id="KW-0472">Membrane</keyword>
<evidence type="ECO:0000256" key="1">
    <source>
        <dbReference type="SAM" id="MobiDB-lite"/>
    </source>
</evidence>
<evidence type="ECO:0000313" key="4">
    <source>
        <dbReference type="Proteomes" id="UP000824782"/>
    </source>
</evidence>
<keyword evidence="2" id="KW-0812">Transmembrane</keyword>
<proteinExistence type="predicted"/>
<organism evidence="3 4">
    <name type="scientific">Engystomops pustulosus</name>
    <name type="common">Tungara frog</name>
    <name type="synonym">Physalaemus pustulosus</name>
    <dbReference type="NCBI Taxonomy" id="76066"/>
    <lineage>
        <taxon>Eukaryota</taxon>
        <taxon>Metazoa</taxon>
        <taxon>Chordata</taxon>
        <taxon>Craniata</taxon>
        <taxon>Vertebrata</taxon>
        <taxon>Euteleostomi</taxon>
        <taxon>Amphibia</taxon>
        <taxon>Batrachia</taxon>
        <taxon>Anura</taxon>
        <taxon>Neobatrachia</taxon>
        <taxon>Hyloidea</taxon>
        <taxon>Leptodactylidae</taxon>
        <taxon>Leiuperinae</taxon>
        <taxon>Engystomops</taxon>
    </lineage>
</organism>
<keyword evidence="2" id="KW-1133">Transmembrane helix</keyword>
<gene>
    <name evidence="3" type="ORF">GDO81_019378</name>
</gene>
<dbReference type="EMBL" id="WNYA01010588">
    <property type="protein sequence ID" value="KAG8540400.1"/>
    <property type="molecule type" value="Genomic_DNA"/>
</dbReference>
<evidence type="ECO:0000313" key="3">
    <source>
        <dbReference type="EMBL" id="KAG8540400.1"/>
    </source>
</evidence>
<feature type="transmembrane region" description="Helical" evidence="2">
    <location>
        <begin position="88"/>
        <end position="108"/>
    </location>
</feature>
<feature type="transmembrane region" description="Helical" evidence="2">
    <location>
        <begin position="56"/>
        <end position="76"/>
    </location>
</feature>
<name>A0AAV6YX10_ENGPU</name>
<feature type="region of interest" description="Disordered" evidence="1">
    <location>
        <begin position="1"/>
        <end position="28"/>
    </location>
</feature>
<comment type="caution">
    <text evidence="3">The sequence shown here is derived from an EMBL/GenBank/DDBJ whole genome shotgun (WGS) entry which is preliminary data.</text>
</comment>
<reference evidence="3" key="1">
    <citation type="thesis" date="2020" institute="ProQuest LLC" country="789 East Eisenhower Parkway, Ann Arbor, MI, USA">
        <title>Comparative Genomics and Chromosome Evolution.</title>
        <authorList>
            <person name="Mudd A.B."/>
        </authorList>
    </citation>
    <scope>NUCLEOTIDE SEQUENCE</scope>
    <source>
        <strain evidence="3">237g6f4</strain>
        <tissue evidence="3">Blood</tissue>
    </source>
</reference>
<dbReference type="AlphaFoldDB" id="A0AAV6YX10"/>
<keyword evidence="4" id="KW-1185">Reference proteome</keyword>
<protein>
    <submittedName>
        <fullName evidence="3">Uncharacterized protein</fullName>
    </submittedName>
</protein>
<accession>A0AAV6YX10</accession>
<dbReference type="Proteomes" id="UP000824782">
    <property type="component" value="Unassembled WGS sequence"/>
</dbReference>